<protein>
    <recommendedName>
        <fullName evidence="2">Cyclin N-terminal domain-containing protein</fullName>
    </recommendedName>
</protein>
<feature type="region of interest" description="Disordered" evidence="1">
    <location>
        <begin position="280"/>
        <end position="342"/>
    </location>
</feature>
<dbReference type="PANTHER" id="PTHR15615">
    <property type="match status" value="1"/>
</dbReference>
<keyword evidence="4" id="KW-1185">Reference proteome</keyword>
<name>A0A5N5QP52_9AGAM</name>
<dbReference type="CDD" id="cd20557">
    <property type="entry name" value="CYCLIN_ScPCL1-like"/>
    <property type="match status" value="1"/>
</dbReference>
<dbReference type="GO" id="GO:0016538">
    <property type="term" value="F:cyclin-dependent protein serine/threonine kinase regulator activity"/>
    <property type="evidence" value="ECO:0007669"/>
    <property type="project" value="TreeGrafter"/>
</dbReference>
<evidence type="ECO:0000313" key="3">
    <source>
        <dbReference type="EMBL" id="KAB5593552.1"/>
    </source>
</evidence>
<dbReference type="GO" id="GO:0019901">
    <property type="term" value="F:protein kinase binding"/>
    <property type="evidence" value="ECO:0007669"/>
    <property type="project" value="InterPro"/>
</dbReference>
<dbReference type="Gene3D" id="1.10.472.10">
    <property type="entry name" value="Cyclin-like"/>
    <property type="match status" value="1"/>
</dbReference>
<evidence type="ECO:0000256" key="1">
    <source>
        <dbReference type="SAM" id="MobiDB-lite"/>
    </source>
</evidence>
<dbReference type="PANTHER" id="PTHR15615:SF108">
    <property type="entry name" value="PROTEIN CNPPD1"/>
    <property type="match status" value="1"/>
</dbReference>
<evidence type="ECO:0000313" key="4">
    <source>
        <dbReference type="Proteomes" id="UP000383932"/>
    </source>
</evidence>
<sequence>MHSNHIITAPTFTETNTIAMGKPKGTYKRLISKLGGTLKSALRTKSKLARAPEPLTVEPQAVSTFGDATSPSDDEYVPAPYKITDFFPPQQYPYMGYRPMITDEYYGREYVAKMSARFILSQFEFAGESSMASRSMGVSLPHFVAYALRYINLPDLINTCALNLLWRLKLRIPKFRVENYHALYLTALMVAAKMFWESYYSISCWSTAGQGLFAPHEMIVMERELCKNLEWSFNVCLEDLEVLEDAIQAMYGAGPIQVVPAAWAPIFVAKHSNSHSSAASTCSSSSSSEYPLCQIPPEGESEDSVESRPYASPSASSYSTSSSSSSGSPKCQIPWGWTGSKC</sequence>
<dbReference type="OrthoDB" id="10250320at2759"/>
<dbReference type="InterPro" id="IPR013922">
    <property type="entry name" value="Cyclin_PHO80-like"/>
</dbReference>
<feature type="domain" description="Cyclin N-terminal" evidence="2">
    <location>
        <begin position="134"/>
        <end position="233"/>
    </location>
</feature>
<dbReference type="AlphaFoldDB" id="A0A5N5QP52"/>
<dbReference type="EMBL" id="SSOP01000035">
    <property type="protein sequence ID" value="KAB5593552.1"/>
    <property type="molecule type" value="Genomic_DNA"/>
</dbReference>
<gene>
    <name evidence="3" type="ORF">CTheo_3018</name>
</gene>
<evidence type="ECO:0000259" key="2">
    <source>
        <dbReference type="Pfam" id="PF00134"/>
    </source>
</evidence>
<dbReference type="GO" id="GO:0000307">
    <property type="term" value="C:cyclin-dependent protein kinase holoenzyme complex"/>
    <property type="evidence" value="ECO:0007669"/>
    <property type="project" value="TreeGrafter"/>
</dbReference>
<organism evidence="3 4">
    <name type="scientific">Ceratobasidium theobromae</name>
    <dbReference type="NCBI Taxonomy" id="1582974"/>
    <lineage>
        <taxon>Eukaryota</taxon>
        <taxon>Fungi</taxon>
        <taxon>Dikarya</taxon>
        <taxon>Basidiomycota</taxon>
        <taxon>Agaricomycotina</taxon>
        <taxon>Agaricomycetes</taxon>
        <taxon>Cantharellales</taxon>
        <taxon>Ceratobasidiaceae</taxon>
        <taxon>Ceratobasidium</taxon>
    </lineage>
</organism>
<feature type="compositionally biased region" description="Low complexity" evidence="1">
    <location>
        <begin position="307"/>
        <end position="328"/>
    </location>
</feature>
<dbReference type="Proteomes" id="UP000383932">
    <property type="component" value="Unassembled WGS sequence"/>
</dbReference>
<comment type="caution">
    <text evidence="3">The sequence shown here is derived from an EMBL/GenBank/DDBJ whole genome shotgun (WGS) entry which is preliminary data.</text>
</comment>
<reference evidence="3 4" key="1">
    <citation type="journal article" date="2019" name="Fungal Biol. Biotechnol.">
        <title>Draft genome sequence of fastidious pathogen Ceratobasidium theobromae, which causes vascular-streak dieback in Theobroma cacao.</title>
        <authorList>
            <person name="Ali S.S."/>
            <person name="Asman A."/>
            <person name="Shao J."/>
            <person name="Firmansyah A.P."/>
            <person name="Susilo A.W."/>
            <person name="Rosmana A."/>
            <person name="McMahon P."/>
            <person name="Junaid M."/>
            <person name="Guest D."/>
            <person name="Kheng T.Y."/>
            <person name="Meinhardt L.W."/>
            <person name="Bailey B.A."/>
        </authorList>
    </citation>
    <scope>NUCLEOTIDE SEQUENCE [LARGE SCALE GENOMIC DNA]</scope>
    <source>
        <strain evidence="3 4">CT2</strain>
    </source>
</reference>
<dbReference type="GO" id="GO:0005634">
    <property type="term" value="C:nucleus"/>
    <property type="evidence" value="ECO:0007669"/>
    <property type="project" value="TreeGrafter"/>
</dbReference>
<dbReference type="Pfam" id="PF00134">
    <property type="entry name" value="Cyclin_N"/>
    <property type="match status" value="1"/>
</dbReference>
<proteinExistence type="predicted"/>
<dbReference type="SUPFAM" id="SSF47954">
    <property type="entry name" value="Cyclin-like"/>
    <property type="match status" value="1"/>
</dbReference>
<dbReference type="InterPro" id="IPR006671">
    <property type="entry name" value="Cyclin_N"/>
</dbReference>
<accession>A0A5N5QP52</accession>
<dbReference type="InterPro" id="IPR036915">
    <property type="entry name" value="Cyclin-like_sf"/>
</dbReference>